<feature type="region of interest" description="Disordered" evidence="1">
    <location>
        <begin position="166"/>
        <end position="188"/>
    </location>
</feature>
<dbReference type="EMBL" id="NPBV01000022">
    <property type="protein sequence ID" value="PAD20483.1"/>
    <property type="molecule type" value="Genomic_DNA"/>
</dbReference>
<gene>
    <name evidence="3" type="ORF">CHH64_13140</name>
</gene>
<feature type="domain" description="DUF6434" evidence="2">
    <location>
        <begin position="71"/>
        <end position="131"/>
    </location>
</feature>
<dbReference type="Pfam" id="PF20026">
    <property type="entry name" value="DUF6434"/>
    <property type="match status" value="1"/>
</dbReference>
<comment type="caution">
    <text evidence="3">The sequence shown here is derived from an EMBL/GenBank/DDBJ whole genome shotgun (WGS) entry which is preliminary data.</text>
</comment>
<sequence length="188" mass="22471">MRPELTHITNADSFLDYYWLKEELVQFCRENDLPVSGSKMEITARIESFLRDGLIEKPARKQARSKKKFRKSPEPLSRSTVITEDHRCSQQVRVFFKQEIGDHFHFSTYIQNYFRDNIGNIYEDAICAWHEEEARKQDPAYKKEIAPQFEYNRFIREFFSNPINKGKTRSQAVEAWNRKKSKPYSHSH</sequence>
<accession>A0A268A8N6</accession>
<name>A0A268A8N6_9BACI</name>
<feature type="compositionally biased region" description="Basic residues" evidence="1">
    <location>
        <begin position="60"/>
        <end position="70"/>
    </location>
</feature>
<proteinExistence type="predicted"/>
<dbReference type="InterPro" id="IPR045492">
    <property type="entry name" value="DUF6434"/>
</dbReference>
<dbReference type="Pfam" id="PF18953">
    <property type="entry name" value="SAP_new25"/>
    <property type="match status" value="1"/>
</dbReference>
<organism evidence="3 4">
    <name type="scientific">Terribacillus saccharophilus</name>
    <dbReference type="NCBI Taxonomy" id="361277"/>
    <lineage>
        <taxon>Bacteria</taxon>
        <taxon>Bacillati</taxon>
        <taxon>Bacillota</taxon>
        <taxon>Bacilli</taxon>
        <taxon>Bacillales</taxon>
        <taxon>Bacillaceae</taxon>
        <taxon>Terribacillus</taxon>
    </lineage>
</organism>
<reference evidence="3 4" key="1">
    <citation type="submission" date="2017-07" db="EMBL/GenBank/DDBJ databases">
        <title>Isolation and whole genome analysis of endospore-forming bacteria from heroin.</title>
        <authorList>
            <person name="Kalinowski J."/>
            <person name="Ahrens B."/>
            <person name="Al-Dilaimi A."/>
            <person name="Winkler A."/>
            <person name="Wibberg D."/>
            <person name="Schleenbecker U."/>
            <person name="Ruckert C."/>
            <person name="Wolfel R."/>
            <person name="Grass G."/>
        </authorList>
    </citation>
    <scope>NUCLEOTIDE SEQUENCE [LARGE SCALE GENOMIC DNA]</scope>
    <source>
        <strain evidence="3 4">7528</strain>
    </source>
</reference>
<evidence type="ECO:0000313" key="3">
    <source>
        <dbReference type="EMBL" id="PAD20483.1"/>
    </source>
</evidence>
<feature type="compositionally biased region" description="Basic residues" evidence="1">
    <location>
        <begin position="178"/>
        <end position="188"/>
    </location>
</feature>
<evidence type="ECO:0000256" key="1">
    <source>
        <dbReference type="SAM" id="MobiDB-lite"/>
    </source>
</evidence>
<protein>
    <submittedName>
        <fullName evidence="3">Cytoplasmic protein</fullName>
    </submittedName>
</protein>
<evidence type="ECO:0000259" key="2">
    <source>
        <dbReference type="Pfam" id="PF20026"/>
    </source>
</evidence>
<dbReference type="RefSeq" id="WP_095261297.1">
    <property type="nucleotide sequence ID" value="NZ_NPBV01000022.1"/>
</dbReference>
<evidence type="ECO:0000313" key="4">
    <source>
        <dbReference type="Proteomes" id="UP000216013"/>
    </source>
</evidence>
<dbReference type="Proteomes" id="UP000216013">
    <property type="component" value="Unassembled WGS sequence"/>
</dbReference>
<dbReference type="AlphaFoldDB" id="A0A268A8N6"/>
<feature type="region of interest" description="Disordered" evidence="1">
    <location>
        <begin position="59"/>
        <end position="80"/>
    </location>
</feature>